<dbReference type="GO" id="GO:0016831">
    <property type="term" value="F:carboxy-lyase activity"/>
    <property type="evidence" value="ECO:0007669"/>
    <property type="project" value="TreeGrafter"/>
</dbReference>
<dbReference type="Proteomes" id="UP000185680">
    <property type="component" value="Chromosome"/>
</dbReference>
<reference evidence="9 12" key="2">
    <citation type="submission" date="2016-10" db="EMBL/GenBank/DDBJ databases">
        <title>Hydorgenophaga sp. LPB0072 isolated from gastropod.</title>
        <authorList>
            <person name="Kim E."/>
            <person name="Yi H."/>
        </authorList>
    </citation>
    <scope>NUCLEOTIDE SEQUENCE [LARGE SCALE GENOMIC DNA]</scope>
    <source>
        <strain evidence="9 12">LPB0072</strain>
    </source>
</reference>
<evidence type="ECO:0000256" key="5">
    <source>
        <dbReference type="ARBA" id="ARBA00050612"/>
    </source>
</evidence>
<dbReference type="HAMAP" id="MF_01984">
    <property type="entry name" value="ubiX_pad"/>
    <property type="match status" value="1"/>
</dbReference>
<feature type="binding site" evidence="7">
    <location>
        <position position="50"/>
    </location>
    <ligand>
        <name>FMN</name>
        <dbReference type="ChEBI" id="CHEBI:58210"/>
    </ligand>
</feature>
<evidence type="ECO:0000256" key="3">
    <source>
        <dbReference type="ARBA" id="ARBA00022643"/>
    </source>
</evidence>
<comment type="catalytic activity">
    <reaction evidence="5 7">
        <text>dimethylallyl phosphate + FMNH2 = prenylated FMNH2 + phosphate</text>
        <dbReference type="Rhea" id="RHEA:37743"/>
        <dbReference type="ChEBI" id="CHEBI:43474"/>
        <dbReference type="ChEBI" id="CHEBI:57618"/>
        <dbReference type="ChEBI" id="CHEBI:87467"/>
        <dbReference type="ChEBI" id="CHEBI:88052"/>
        <dbReference type="EC" id="2.5.1.129"/>
    </reaction>
</comment>
<feature type="binding site" evidence="7">
    <location>
        <begin position="101"/>
        <end position="104"/>
    </location>
    <ligand>
        <name>FMN</name>
        <dbReference type="ChEBI" id="CHEBI:58210"/>
    </ligand>
</feature>
<keyword evidence="4 7" id="KW-0808">Transferase</keyword>
<dbReference type="EC" id="2.5.1.129" evidence="7"/>
<name>A0A167GJV4_9BURK</name>
<dbReference type="EMBL" id="LVWD01000042">
    <property type="protein sequence ID" value="OAD39546.1"/>
    <property type="molecule type" value="Genomic_DNA"/>
</dbReference>
<reference evidence="10 11" key="1">
    <citation type="submission" date="2016-02" db="EMBL/GenBank/DDBJ databases">
        <title>Draft genome sequence of Hydrogenophaga sp. LPB0072.</title>
        <authorList>
            <person name="Shin S.-K."/>
            <person name="Yi H."/>
        </authorList>
    </citation>
    <scope>NUCLEOTIDE SEQUENCE [LARGE SCALE GENOMIC DNA]</scope>
    <source>
        <strain evidence="10 11">LPB0072</strain>
    </source>
</reference>
<evidence type="ECO:0000313" key="9">
    <source>
        <dbReference type="EMBL" id="AOW15093.1"/>
    </source>
</evidence>
<feature type="domain" description="Flavoprotein" evidence="8">
    <location>
        <begin position="16"/>
        <end position="185"/>
    </location>
</feature>
<organism evidence="9 12">
    <name type="scientific">Hydrogenophaga crassostreae</name>
    <dbReference type="NCBI Taxonomy" id="1763535"/>
    <lineage>
        <taxon>Bacteria</taxon>
        <taxon>Pseudomonadati</taxon>
        <taxon>Pseudomonadota</taxon>
        <taxon>Betaproteobacteria</taxon>
        <taxon>Burkholderiales</taxon>
        <taxon>Comamonadaceae</taxon>
        <taxon>Hydrogenophaga</taxon>
    </lineage>
</organism>
<keyword evidence="11" id="KW-1185">Reference proteome</keyword>
<evidence type="ECO:0000256" key="6">
    <source>
        <dbReference type="ARBA" id="ARBA00060793"/>
    </source>
</evidence>
<evidence type="ECO:0000313" key="11">
    <source>
        <dbReference type="Proteomes" id="UP000185657"/>
    </source>
</evidence>
<dbReference type="Proteomes" id="UP000185657">
    <property type="component" value="Unassembled WGS sequence"/>
</dbReference>
<dbReference type="PANTHER" id="PTHR43374">
    <property type="entry name" value="FLAVIN PRENYLTRANSFERASE"/>
    <property type="match status" value="1"/>
</dbReference>
<dbReference type="OrthoDB" id="9781577at2"/>
<dbReference type="AlphaFoldDB" id="A0A167GJV4"/>
<dbReference type="PANTHER" id="PTHR43374:SF1">
    <property type="entry name" value="FLAVIN PRENYLTRANSFERASE PAD1, MITOCHONDRIAL"/>
    <property type="match status" value="1"/>
</dbReference>
<evidence type="ECO:0000313" key="12">
    <source>
        <dbReference type="Proteomes" id="UP000185680"/>
    </source>
</evidence>
<proteinExistence type="inferred from homology"/>
<evidence type="ECO:0000256" key="4">
    <source>
        <dbReference type="ARBA" id="ARBA00022679"/>
    </source>
</evidence>
<gene>
    <name evidence="7" type="primary">ubiX</name>
    <name evidence="9" type="ORF">LPB072_22080</name>
    <name evidence="10" type="ORF">LPB72_21465</name>
</gene>
<dbReference type="NCBIfam" id="NF004685">
    <property type="entry name" value="PRK06029.1"/>
    <property type="match status" value="1"/>
</dbReference>
<dbReference type="STRING" id="1763535.LPB072_22080"/>
<comment type="similarity">
    <text evidence="6 7">Belongs to the UbiX/PAD1 family.</text>
</comment>
<dbReference type="KEGG" id="hyl:LPB072_22080"/>
<dbReference type="GO" id="GO:0106141">
    <property type="term" value="F:flavin prenyltransferase activity"/>
    <property type="evidence" value="ECO:0007669"/>
    <property type="project" value="UniProtKB-EC"/>
</dbReference>
<keyword evidence="9" id="KW-0456">Lyase</keyword>
<keyword evidence="1 7" id="KW-0637">Prenyltransferase</keyword>
<keyword evidence="2 7" id="KW-0285">Flavoprotein</keyword>
<evidence type="ECO:0000256" key="7">
    <source>
        <dbReference type="HAMAP-Rule" id="MF_01984"/>
    </source>
</evidence>
<accession>A0A167GJV4</accession>
<keyword evidence="3 7" id="KW-0288">FMN</keyword>
<evidence type="ECO:0000256" key="1">
    <source>
        <dbReference type="ARBA" id="ARBA00022602"/>
    </source>
</evidence>
<sequence length="207" mass="21993">MREPGVPIDRVAADRRVLVAITGASGAVYGLRLLQALGSAPGIETHLVVSDAGWLTLRHELGIGPEALNPLVHTLHDAAHIGAGPASGSFRCQAMVVAPCSMRTLAAIAHGLSDNLITRAADVMLKERRRLVLMARETPLHLGHLRNMVSVTEMGAIVCPPIPAFYLKPETVDDIVNASVARVLDLLDVPHTLSSRWAGLHPAAETV</sequence>
<dbReference type="InterPro" id="IPR003382">
    <property type="entry name" value="Flavoprotein"/>
</dbReference>
<evidence type="ECO:0000259" key="8">
    <source>
        <dbReference type="Pfam" id="PF02441"/>
    </source>
</evidence>
<dbReference type="FunFam" id="3.40.50.1950:FF:000001">
    <property type="entry name" value="Flavin prenyltransferase UbiX"/>
    <property type="match status" value="1"/>
</dbReference>
<dbReference type="EMBL" id="CP017476">
    <property type="protein sequence ID" value="AOW15093.1"/>
    <property type="molecule type" value="Genomic_DNA"/>
</dbReference>
<evidence type="ECO:0000256" key="2">
    <source>
        <dbReference type="ARBA" id="ARBA00022630"/>
    </source>
</evidence>
<dbReference type="InterPro" id="IPR004507">
    <property type="entry name" value="UbiX-like"/>
</dbReference>
<dbReference type="Gene3D" id="3.40.50.1950">
    <property type="entry name" value="Flavin prenyltransferase-like"/>
    <property type="match status" value="1"/>
</dbReference>
<feature type="binding site" evidence="7">
    <location>
        <begin position="23"/>
        <end position="25"/>
    </location>
    <ligand>
        <name>FMN</name>
        <dbReference type="ChEBI" id="CHEBI:58210"/>
    </ligand>
</feature>
<dbReference type="SUPFAM" id="SSF52507">
    <property type="entry name" value="Homo-oligomeric flavin-containing Cys decarboxylases, HFCD"/>
    <property type="match status" value="1"/>
</dbReference>
<feature type="binding site" evidence="7">
    <location>
        <position position="182"/>
    </location>
    <ligand>
        <name>dimethylallyl phosphate</name>
        <dbReference type="ChEBI" id="CHEBI:88052"/>
    </ligand>
</feature>
<evidence type="ECO:0000313" key="10">
    <source>
        <dbReference type="EMBL" id="OAD39546.1"/>
    </source>
</evidence>
<dbReference type="RefSeq" id="WP_066096162.1">
    <property type="nucleotide sequence ID" value="NZ_CP017476.1"/>
</dbReference>
<feature type="binding site" evidence="7">
    <location>
        <position position="136"/>
    </location>
    <ligand>
        <name>FMN</name>
        <dbReference type="ChEBI" id="CHEBI:58210"/>
    </ligand>
</feature>
<comment type="function">
    <text evidence="7">Flavin prenyltransferase that catalyzes the synthesis of the prenylated FMN cofactor (prenyl-FMN) for 4-hydroxy-3-polyprenylbenzoic acid decarboxylase UbiD. The prenyltransferase is metal-independent and links a dimethylallyl moiety from dimethylallyl monophosphate (DMAP) to the flavin N5 and C6 atoms of FMN.</text>
</comment>
<protein>
    <recommendedName>
        <fullName evidence="7">Flavin prenyltransferase UbiX</fullName>
        <ecNumber evidence="7">2.5.1.129</ecNumber>
    </recommendedName>
</protein>
<comment type="caution">
    <text evidence="7">Lacks conserved residue(s) required for the propagation of feature annotation.</text>
</comment>
<feature type="binding site" evidence="7">
    <location>
        <position position="166"/>
    </location>
    <ligand>
        <name>dimethylallyl phosphate</name>
        <dbReference type="ChEBI" id="CHEBI:88052"/>
    </ligand>
</feature>
<dbReference type="InterPro" id="IPR036551">
    <property type="entry name" value="Flavin_trans-like"/>
</dbReference>
<dbReference type="NCBIfam" id="TIGR00421">
    <property type="entry name" value="ubiX_pad"/>
    <property type="match status" value="1"/>
</dbReference>
<dbReference type="Pfam" id="PF02441">
    <property type="entry name" value="Flavoprotein"/>
    <property type="match status" value="1"/>
</dbReference>